<dbReference type="AlphaFoldDB" id="A0A6J7IMI6"/>
<reference evidence="1" key="1">
    <citation type="submission" date="2020-05" db="EMBL/GenBank/DDBJ databases">
        <authorList>
            <person name="Chiriac C."/>
            <person name="Salcher M."/>
            <person name="Ghai R."/>
            <person name="Kavagutti S V."/>
        </authorList>
    </citation>
    <scope>NUCLEOTIDE SEQUENCE</scope>
</reference>
<proteinExistence type="predicted"/>
<accession>A0A6J7IMI6</accession>
<organism evidence="1">
    <name type="scientific">freshwater metagenome</name>
    <dbReference type="NCBI Taxonomy" id="449393"/>
    <lineage>
        <taxon>unclassified sequences</taxon>
        <taxon>metagenomes</taxon>
        <taxon>ecological metagenomes</taxon>
    </lineage>
</organism>
<name>A0A6J7IMI6_9ZZZZ</name>
<dbReference type="EMBL" id="CAFBMX010000005">
    <property type="protein sequence ID" value="CAB4931522.1"/>
    <property type="molecule type" value="Genomic_DNA"/>
</dbReference>
<gene>
    <name evidence="1" type="ORF">UFOPK3674_01186</name>
</gene>
<protein>
    <submittedName>
        <fullName evidence="1">Unannotated protein</fullName>
    </submittedName>
</protein>
<sequence length="207" mass="21794">MRFLAPLLLAGALLAVPVAPASATLSTGAVRVRIKQDTTVVGFPSLTYHASISVLIPNSWRRTSSTSLAWGAGTGSCRYRVTISTRALAGPVTPGAVERLAAELPQTGARVLDSGVRDSRGSAQGESAWRVTRPSSIGSTLRVSGARTRRIWTAAGVLPTGQVVWSEIRLQARQLPGTECHSGTWREGIGPQMGDIFATAGQRAYVS</sequence>
<evidence type="ECO:0000313" key="1">
    <source>
        <dbReference type="EMBL" id="CAB4931522.1"/>
    </source>
</evidence>